<feature type="binding site" evidence="7">
    <location>
        <position position="256"/>
    </location>
    <ligand>
        <name>Mg(2+)</name>
        <dbReference type="ChEBI" id="CHEBI:18420"/>
    </ligand>
</feature>
<feature type="binding site" evidence="7">
    <location>
        <position position="87"/>
    </location>
    <ligand>
        <name>(6S)-5-formyl-5,6,7,8-tetrahydrofolate</name>
        <dbReference type="ChEBI" id="CHEBI:57457"/>
    </ligand>
</feature>
<dbReference type="PROSITE" id="PS51709">
    <property type="entry name" value="G_TRME"/>
    <property type="match status" value="1"/>
</dbReference>
<evidence type="ECO:0000256" key="7">
    <source>
        <dbReference type="HAMAP-Rule" id="MF_00379"/>
    </source>
</evidence>
<dbReference type="InterPro" id="IPR006073">
    <property type="entry name" value="GTP-bd"/>
</dbReference>
<comment type="function">
    <text evidence="7">Exhibits a very high intrinsic GTPase hydrolysis rate. Involved in the addition of a carboxymethylaminomethyl (cmnm) group at the wobble position (U34) of certain tRNAs, forming tRNA-cmnm(5)s(2)U34.</text>
</comment>
<dbReference type="CDD" id="cd04164">
    <property type="entry name" value="trmE"/>
    <property type="match status" value="1"/>
</dbReference>
<dbReference type="NCBIfam" id="NF003661">
    <property type="entry name" value="PRK05291.1-3"/>
    <property type="match status" value="1"/>
</dbReference>
<dbReference type="GO" id="GO:0005525">
    <property type="term" value="F:GTP binding"/>
    <property type="evidence" value="ECO:0007669"/>
    <property type="project" value="UniProtKB-UniRule"/>
</dbReference>
<feature type="domain" description="TrmE-type G" evidence="9">
    <location>
        <begin position="221"/>
        <end position="360"/>
    </location>
</feature>
<dbReference type="Proteomes" id="UP001176960">
    <property type="component" value="Unassembled WGS sequence"/>
</dbReference>
<dbReference type="EC" id="3.6.-.-" evidence="7"/>
<feature type="binding site" evidence="7">
    <location>
        <position position="235"/>
    </location>
    <ligand>
        <name>Mg(2+)</name>
        <dbReference type="ChEBI" id="CHEBI:18420"/>
    </ligand>
</feature>
<feature type="binding site" evidence="7">
    <location>
        <position position="433"/>
    </location>
    <ligand>
        <name>(6S)-5-formyl-5,6,7,8-tetrahydrofolate</name>
        <dbReference type="ChEBI" id="CHEBI:57457"/>
    </ligand>
</feature>
<keyword evidence="7" id="KW-0479">Metal-binding</keyword>
<keyword evidence="7" id="KW-0963">Cytoplasm</keyword>
<dbReference type="GO" id="GO:0005737">
    <property type="term" value="C:cytoplasm"/>
    <property type="evidence" value="ECO:0007669"/>
    <property type="project" value="UniProtKB-SubCell"/>
</dbReference>
<dbReference type="InterPro" id="IPR027266">
    <property type="entry name" value="TrmE/GcvT-like"/>
</dbReference>
<keyword evidence="6 7" id="KW-0342">GTP-binding</keyword>
<dbReference type="Pfam" id="PF12631">
    <property type="entry name" value="MnmE_helical"/>
    <property type="match status" value="1"/>
</dbReference>
<dbReference type="AlphaFoldDB" id="A0AA35UGX1"/>
<dbReference type="InterPro" id="IPR031168">
    <property type="entry name" value="G_TrmE"/>
</dbReference>
<keyword evidence="4 7" id="KW-0378">Hydrolase</keyword>
<dbReference type="SUPFAM" id="SSF116878">
    <property type="entry name" value="TrmE connector domain"/>
    <property type="match status" value="1"/>
</dbReference>
<dbReference type="Pfam" id="PF01926">
    <property type="entry name" value="MMR_HSR1"/>
    <property type="match status" value="1"/>
</dbReference>
<comment type="caution">
    <text evidence="7">Lacks conserved residue(s) required for the propagation of feature annotation.</text>
</comment>
<dbReference type="HAMAP" id="MF_00379">
    <property type="entry name" value="GTPase_MnmE"/>
    <property type="match status" value="1"/>
</dbReference>
<dbReference type="GO" id="GO:0030488">
    <property type="term" value="P:tRNA methylation"/>
    <property type="evidence" value="ECO:0007669"/>
    <property type="project" value="TreeGrafter"/>
</dbReference>
<reference evidence="10" key="1">
    <citation type="submission" date="2023-03" db="EMBL/GenBank/DDBJ databases">
        <authorList>
            <person name="Cleenwerck I."/>
        </authorList>
    </citation>
    <scope>NUCLEOTIDE SEQUENCE</scope>
    <source>
        <strain evidence="10">LMG 32879</strain>
    </source>
</reference>
<evidence type="ECO:0000256" key="2">
    <source>
        <dbReference type="ARBA" id="ARBA00022694"/>
    </source>
</evidence>
<dbReference type="InterPro" id="IPR027368">
    <property type="entry name" value="MnmE_dom2"/>
</dbReference>
<dbReference type="RefSeq" id="WP_289842128.1">
    <property type="nucleotide sequence ID" value="NZ_CATKSH010000010.1"/>
</dbReference>
<gene>
    <name evidence="7 10" type="primary">mnmE</name>
    <name evidence="7" type="synonym">trmE</name>
    <name evidence="10" type="ORF">LMG32879_001923</name>
</gene>
<dbReference type="InterPro" id="IPR018948">
    <property type="entry name" value="GTP-bd_TrmE_N"/>
</dbReference>
<dbReference type="Gene3D" id="3.40.50.300">
    <property type="entry name" value="P-loop containing nucleotide triphosphate hydrolases"/>
    <property type="match status" value="1"/>
</dbReference>
<dbReference type="Gene3D" id="1.20.120.430">
    <property type="entry name" value="tRNA modification GTPase MnmE domain 2"/>
    <property type="match status" value="1"/>
</dbReference>
<feature type="binding site" evidence="7">
    <location>
        <begin position="250"/>
        <end position="256"/>
    </location>
    <ligand>
        <name>GTP</name>
        <dbReference type="ChEBI" id="CHEBI:37565"/>
    </ligand>
</feature>
<evidence type="ECO:0000256" key="1">
    <source>
        <dbReference type="ARBA" id="ARBA00011043"/>
    </source>
</evidence>
<evidence type="ECO:0000259" key="9">
    <source>
        <dbReference type="PROSITE" id="PS51709"/>
    </source>
</evidence>
<comment type="caution">
    <text evidence="10">The sequence shown here is derived from an EMBL/GenBank/DDBJ whole genome shotgun (WGS) entry which is preliminary data.</text>
</comment>
<keyword evidence="7" id="KW-0460">Magnesium</keyword>
<keyword evidence="5 7" id="KW-0630">Potassium</keyword>
<dbReference type="PANTHER" id="PTHR42714:SF2">
    <property type="entry name" value="TRNA MODIFICATION GTPASE GTPBP3, MITOCHONDRIAL"/>
    <property type="match status" value="1"/>
</dbReference>
<feature type="binding site" evidence="7">
    <location>
        <position position="126"/>
    </location>
    <ligand>
        <name>(6S)-5-formyl-5,6,7,8-tetrahydrofolate</name>
        <dbReference type="ChEBI" id="CHEBI:57457"/>
    </ligand>
</feature>
<feature type="binding site" evidence="7">
    <location>
        <begin position="275"/>
        <end position="278"/>
    </location>
    <ligand>
        <name>GTP</name>
        <dbReference type="ChEBI" id="CHEBI:37565"/>
    </ligand>
</feature>
<dbReference type="CDD" id="cd14858">
    <property type="entry name" value="TrmE_N"/>
    <property type="match status" value="1"/>
</dbReference>
<feature type="binding site" evidence="7">
    <location>
        <begin position="231"/>
        <end position="236"/>
    </location>
    <ligand>
        <name>GTP</name>
        <dbReference type="ChEBI" id="CHEBI:37565"/>
    </ligand>
</feature>
<keyword evidence="3 7" id="KW-0547">Nucleotide-binding</keyword>
<evidence type="ECO:0000313" key="11">
    <source>
        <dbReference type="Proteomes" id="UP001176960"/>
    </source>
</evidence>
<dbReference type="NCBIfam" id="TIGR00231">
    <property type="entry name" value="small_GTP"/>
    <property type="match status" value="1"/>
</dbReference>
<dbReference type="Gene3D" id="3.30.1360.120">
    <property type="entry name" value="Probable tRNA modification gtpase trme, domain 1"/>
    <property type="match status" value="1"/>
</dbReference>
<evidence type="ECO:0000256" key="5">
    <source>
        <dbReference type="ARBA" id="ARBA00022958"/>
    </source>
</evidence>
<dbReference type="SUPFAM" id="SSF52540">
    <property type="entry name" value="P-loop containing nucleoside triphosphate hydrolases"/>
    <property type="match status" value="1"/>
</dbReference>
<dbReference type="InterPro" id="IPR004520">
    <property type="entry name" value="GTPase_MnmE"/>
</dbReference>
<feature type="binding site" evidence="7">
    <location>
        <position position="30"/>
    </location>
    <ligand>
        <name>(6S)-5-formyl-5,6,7,8-tetrahydrofolate</name>
        <dbReference type="ChEBI" id="CHEBI:57457"/>
    </ligand>
</feature>
<name>A0AA35UGX1_9PROT</name>
<keyword evidence="2 7" id="KW-0819">tRNA processing</keyword>
<evidence type="ECO:0000256" key="8">
    <source>
        <dbReference type="RuleBase" id="RU003313"/>
    </source>
</evidence>
<comment type="cofactor">
    <cofactor evidence="7">
        <name>K(+)</name>
        <dbReference type="ChEBI" id="CHEBI:29103"/>
    </cofactor>
    <text evidence="7">Binds 1 potassium ion per subunit.</text>
</comment>
<organism evidence="10 11">
    <name type="scientific">Brytella acorum</name>
    <dbReference type="NCBI Taxonomy" id="2959299"/>
    <lineage>
        <taxon>Bacteria</taxon>
        <taxon>Pseudomonadati</taxon>
        <taxon>Pseudomonadota</taxon>
        <taxon>Alphaproteobacteria</taxon>
        <taxon>Acetobacterales</taxon>
        <taxon>Acetobacteraceae</taxon>
        <taxon>Brytella</taxon>
    </lineage>
</organism>
<keyword evidence="11" id="KW-1185">Reference proteome</keyword>
<accession>A0AA35UGX1</accession>
<comment type="subcellular location">
    <subcellularLocation>
        <location evidence="7">Cytoplasm</location>
    </subcellularLocation>
</comment>
<dbReference type="InterPro" id="IPR005225">
    <property type="entry name" value="Small_GTP-bd"/>
</dbReference>
<comment type="subunit">
    <text evidence="7">Homodimer. Heterotetramer of two MnmE and two MnmG subunits.</text>
</comment>
<evidence type="ECO:0000313" key="10">
    <source>
        <dbReference type="EMBL" id="CAI9121078.1"/>
    </source>
</evidence>
<protein>
    <recommendedName>
        <fullName evidence="7">tRNA modification GTPase MnmE</fullName>
        <ecNumber evidence="7">3.6.-.-</ecNumber>
    </recommendedName>
</protein>
<dbReference type="EMBL" id="CATKSH010000010">
    <property type="protein sequence ID" value="CAI9121078.1"/>
    <property type="molecule type" value="Genomic_DNA"/>
</dbReference>
<proteinExistence type="inferred from homology"/>
<dbReference type="PANTHER" id="PTHR42714">
    <property type="entry name" value="TRNA MODIFICATION GTPASE GTPBP3"/>
    <property type="match status" value="1"/>
</dbReference>
<evidence type="ECO:0000256" key="3">
    <source>
        <dbReference type="ARBA" id="ARBA00022741"/>
    </source>
</evidence>
<sequence>MTELPMFSDLPAPIFALATGMGRAAIAVMRVSGGGCDRILRALCAGRLPQPRRASLRRLMSGDEILDEAVVLWFPGPNAYTGEDSFELHLHAGPAVIDGVALALTTLGARPAEPGEFTRRAVQAGRMDLLQAEAVADLIEAESASQRRQALHQADGALSRLYDGWAQRLRRLLAQHEALIDFPDETLSAAVEGVLETERLDLQAEMRAHLADHRGELVRRGVTIVIAGEPNAGKSSLLNALSGYDAAIVTHRPGTTRDVIAVDWVLDGIKLRLVDTAGLRETEDEIEAEGIRRAMFHVKQADIVLQLYEGDPPNALTPDALLVRNKIDQDAMVEESVLAISAINGDGLDALRDEVRRRVRALMASQGVPLTRARHRAGIQEALAHLERAGIQVWPELRGEEFRLSMRALGRLTGQVDVESLLDVIFSQFCIGK</sequence>
<evidence type="ECO:0000256" key="4">
    <source>
        <dbReference type="ARBA" id="ARBA00022801"/>
    </source>
</evidence>
<dbReference type="FunFam" id="3.30.1360.120:FF:000007">
    <property type="entry name" value="tRNA modification GTPase GTPBP3, mitochondrial"/>
    <property type="match status" value="1"/>
</dbReference>
<dbReference type="GO" id="GO:0002098">
    <property type="term" value="P:tRNA wobble uridine modification"/>
    <property type="evidence" value="ECO:0007669"/>
    <property type="project" value="TreeGrafter"/>
</dbReference>
<dbReference type="GO" id="GO:0003924">
    <property type="term" value="F:GTPase activity"/>
    <property type="evidence" value="ECO:0007669"/>
    <property type="project" value="UniProtKB-UniRule"/>
</dbReference>
<evidence type="ECO:0000256" key="6">
    <source>
        <dbReference type="ARBA" id="ARBA00023134"/>
    </source>
</evidence>
<dbReference type="NCBIfam" id="TIGR00450">
    <property type="entry name" value="mnmE_trmE_thdF"/>
    <property type="match status" value="1"/>
</dbReference>
<comment type="similarity">
    <text evidence="1 7 8">Belongs to the TRAFAC class TrmE-Era-EngA-EngB-Septin-like GTPase superfamily. TrmE GTPase family.</text>
</comment>
<dbReference type="InterPro" id="IPR025867">
    <property type="entry name" value="MnmE_helical"/>
</dbReference>
<dbReference type="GO" id="GO:0046872">
    <property type="term" value="F:metal ion binding"/>
    <property type="evidence" value="ECO:0007669"/>
    <property type="project" value="UniProtKB-KW"/>
</dbReference>
<dbReference type="Pfam" id="PF10396">
    <property type="entry name" value="TrmE_N"/>
    <property type="match status" value="1"/>
</dbReference>
<dbReference type="InterPro" id="IPR027417">
    <property type="entry name" value="P-loop_NTPase"/>
</dbReference>